<dbReference type="SUPFAM" id="SSF111369">
    <property type="entry name" value="HlyD-like secretion proteins"/>
    <property type="match status" value="1"/>
</dbReference>
<sequence>MTLLKSVLACGLLGSLGLALVGCREEVRSEEPLRAVRTQIVKAATIGEEVAQTGEVQAQVVTDLGFRIGGRVATRTAEVGMSVAKGQVLATLEPNDVQNELRAAEAELTSAEATEQLARSQLSQQRTLFDKQFVARVRVEEAEANWRAANARLNVAKTRLFTTRDKLSYTELRAPNAAIVSAVAVNAGQVVDAGQLAIKLSSTNDRVAVFNVSERLYTSVPSDVKVEVALVSDPSIKVIGSIRDASPTADVATRTYRVRVALPDAPPVMTLGATVTGRLVLSGKPLVILPASALTSDGGTPAVYVVQPTTHELVRKPVVVARYTAGQTIIESGLTEGEAVVTAGVSKLRLGQKVSYDAEQVTK</sequence>
<dbReference type="Gene3D" id="2.40.30.170">
    <property type="match status" value="1"/>
</dbReference>
<evidence type="ECO:0000313" key="6">
    <source>
        <dbReference type="Proteomes" id="UP001258940"/>
    </source>
</evidence>
<name>A0ABY9SV26_9PSED</name>
<dbReference type="InterPro" id="IPR006143">
    <property type="entry name" value="RND_pump_MFP"/>
</dbReference>
<organism evidence="5 6">
    <name type="scientific">Pseudomonas shirazica</name>
    <dbReference type="NCBI Taxonomy" id="1940636"/>
    <lineage>
        <taxon>Bacteria</taxon>
        <taxon>Pseudomonadati</taxon>
        <taxon>Pseudomonadota</taxon>
        <taxon>Gammaproteobacteria</taxon>
        <taxon>Pseudomonadales</taxon>
        <taxon>Pseudomonadaceae</taxon>
        <taxon>Pseudomonas</taxon>
    </lineage>
</organism>
<accession>A0ABY9SV26</accession>
<dbReference type="NCBIfam" id="TIGR01730">
    <property type="entry name" value="RND_mfp"/>
    <property type="match status" value="1"/>
</dbReference>
<proteinExistence type="inferred from homology"/>
<dbReference type="InterPro" id="IPR058647">
    <property type="entry name" value="BSH_CzcB-like"/>
</dbReference>
<dbReference type="PANTHER" id="PTHR30469">
    <property type="entry name" value="MULTIDRUG RESISTANCE PROTEIN MDTA"/>
    <property type="match status" value="1"/>
</dbReference>
<keyword evidence="2" id="KW-0175">Coiled coil</keyword>
<evidence type="ECO:0000256" key="2">
    <source>
        <dbReference type="SAM" id="Coils"/>
    </source>
</evidence>
<dbReference type="PANTHER" id="PTHR30469:SF38">
    <property type="entry name" value="HLYD FAMILY SECRETION PROTEIN"/>
    <property type="match status" value="1"/>
</dbReference>
<keyword evidence="6" id="KW-1185">Reference proteome</keyword>
<dbReference type="InterPro" id="IPR058792">
    <property type="entry name" value="Beta-barrel_RND_2"/>
</dbReference>
<dbReference type="Gene3D" id="2.40.50.100">
    <property type="match status" value="1"/>
</dbReference>
<dbReference type="Gene3D" id="2.40.420.20">
    <property type="match status" value="1"/>
</dbReference>
<dbReference type="Pfam" id="PF25973">
    <property type="entry name" value="BSH_CzcB"/>
    <property type="match status" value="1"/>
</dbReference>
<protein>
    <submittedName>
        <fullName evidence="5">Efflux RND transporter periplasmic adaptor subunit</fullName>
    </submittedName>
</protein>
<feature type="domain" description="CzcB-like barrel-sandwich hybrid" evidence="4">
    <location>
        <begin position="67"/>
        <end position="196"/>
    </location>
</feature>
<evidence type="ECO:0000256" key="1">
    <source>
        <dbReference type="ARBA" id="ARBA00009477"/>
    </source>
</evidence>
<evidence type="ECO:0000313" key="5">
    <source>
        <dbReference type="EMBL" id="WMY87428.1"/>
    </source>
</evidence>
<reference evidence="5 6" key="1">
    <citation type="journal article" date="2023" name="J Bioinform Genom">
        <title>Complete genome sequence of the bacterium Pseudomonas shirazica hy376 from natural waters of algiers.</title>
        <authorList>
            <person name="Haffaressas Y."/>
            <person name="Seghouani N."/>
            <person name="Arzamasceva V.O."/>
            <person name="Tepeeva A.N."/>
            <person name="Vasilenko O.V."/>
        </authorList>
    </citation>
    <scope>NUCLEOTIDE SEQUENCE [LARGE SCALE GENOMIC DNA]</scope>
    <source>
        <strain evidence="5 6">HY376</strain>
    </source>
</reference>
<feature type="domain" description="CusB-like beta-barrel" evidence="3">
    <location>
        <begin position="210"/>
        <end position="278"/>
    </location>
</feature>
<dbReference type="EMBL" id="CP127845">
    <property type="protein sequence ID" value="WMY87428.1"/>
    <property type="molecule type" value="Genomic_DNA"/>
</dbReference>
<comment type="similarity">
    <text evidence="1">Belongs to the membrane fusion protein (MFP) (TC 8.A.1) family.</text>
</comment>
<feature type="coiled-coil region" evidence="2">
    <location>
        <begin position="101"/>
        <end position="159"/>
    </location>
</feature>
<dbReference type="RefSeq" id="WP_236222162.1">
    <property type="nucleotide sequence ID" value="NZ_CP127845.1"/>
</dbReference>
<gene>
    <name evidence="5" type="ORF">QR297_11480</name>
</gene>
<dbReference type="PROSITE" id="PS51257">
    <property type="entry name" value="PROKAR_LIPOPROTEIN"/>
    <property type="match status" value="1"/>
</dbReference>
<dbReference type="Gene3D" id="1.10.287.470">
    <property type="entry name" value="Helix hairpin bin"/>
    <property type="match status" value="1"/>
</dbReference>
<dbReference type="Proteomes" id="UP001258940">
    <property type="component" value="Chromosome"/>
</dbReference>
<dbReference type="Pfam" id="PF25954">
    <property type="entry name" value="Beta-barrel_RND_2"/>
    <property type="match status" value="1"/>
</dbReference>
<evidence type="ECO:0000259" key="3">
    <source>
        <dbReference type="Pfam" id="PF25954"/>
    </source>
</evidence>
<evidence type="ECO:0000259" key="4">
    <source>
        <dbReference type="Pfam" id="PF25973"/>
    </source>
</evidence>